<proteinExistence type="predicted"/>
<evidence type="ECO:0000313" key="1">
    <source>
        <dbReference type="EMBL" id="CAA2624811.1"/>
    </source>
</evidence>
<gene>
    <name evidence="1" type="ORF">SI7747_08010627</name>
    <name evidence="2" type="ORF">SI8410_08011462</name>
</gene>
<accession>A0A7I8J251</accession>
<keyword evidence="3" id="KW-1185">Reference proteome</keyword>
<dbReference type="AlphaFoldDB" id="A0A7I8J251"/>
<evidence type="ECO:0000313" key="3">
    <source>
        <dbReference type="Proteomes" id="UP000663760"/>
    </source>
</evidence>
<dbReference type="EMBL" id="LR746271">
    <property type="protein sequence ID" value="CAA7400784.1"/>
    <property type="molecule type" value="Genomic_DNA"/>
</dbReference>
<organism evidence="1">
    <name type="scientific">Spirodela intermedia</name>
    <name type="common">Intermediate duckweed</name>
    <dbReference type="NCBI Taxonomy" id="51605"/>
    <lineage>
        <taxon>Eukaryota</taxon>
        <taxon>Viridiplantae</taxon>
        <taxon>Streptophyta</taxon>
        <taxon>Embryophyta</taxon>
        <taxon>Tracheophyta</taxon>
        <taxon>Spermatophyta</taxon>
        <taxon>Magnoliopsida</taxon>
        <taxon>Liliopsida</taxon>
        <taxon>Araceae</taxon>
        <taxon>Lemnoideae</taxon>
        <taxon>Spirodela</taxon>
    </lineage>
</organism>
<evidence type="ECO:0000313" key="2">
    <source>
        <dbReference type="EMBL" id="CAA7400784.1"/>
    </source>
</evidence>
<sequence length="44" mass="4990">MSPAAGGPKNTLLWIQGVKDPNLWIQKQSSIHHLDESEFDDTHF</sequence>
<name>A0A7I8J251_SPIIN</name>
<reference evidence="1" key="1">
    <citation type="submission" date="2019-12" db="EMBL/GenBank/DDBJ databases">
        <authorList>
            <person name="Scholz U."/>
            <person name="Mascher M."/>
            <person name="Fiebig A."/>
        </authorList>
    </citation>
    <scope>NUCLEOTIDE SEQUENCE</scope>
</reference>
<dbReference type="EMBL" id="LR743595">
    <property type="protein sequence ID" value="CAA2624811.1"/>
    <property type="molecule type" value="Genomic_DNA"/>
</dbReference>
<protein>
    <submittedName>
        <fullName evidence="1">Uncharacterized protein</fullName>
    </submittedName>
</protein>
<dbReference type="Proteomes" id="UP000663760">
    <property type="component" value="Chromosome 8"/>
</dbReference>